<comment type="similarity">
    <text evidence="2">Belongs to the SPF27 family.</text>
</comment>
<protein>
    <recommendedName>
        <fullName evidence="9">Pre-mRNA-splicing factor SPF27</fullName>
    </recommendedName>
</protein>
<keyword evidence="5" id="KW-0508">mRNA splicing</keyword>
<organism evidence="7 8">
    <name type="scientific">Wickerhamiella sorbophila</name>
    <dbReference type="NCBI Taxonomy" id="45607"/>
    <lineage>
        <taxon>Eukaryota</taxon>
        <taxon>Fungi</taxon>
        <taxon>Dikarya</taxon>
        <taxon>Ascomycota</taxon>
        <taxon>Saccharomycotina</taxon>
        <taxon>Dipodascomycetes</taxon>
        <taxon>Dipodascales</taxon>
        <taxon>Trichomonascaceae</taxon>
        <taxon>Wickerhamiella</taxon>
    </lineage>
</organism>
<name>A0A2T0FNU6_9ASCO</name>
<evidence type="ECO:0000256" key="3">
    <source>
        <dbReference type="ARBA" id="ARBA00022664"/>
    </source>
</evidence>
<evidence type="ECO:0000256" key="6">
    <source>
        <dbReference type="ARBA" id="ARBA00023242"/>
    </source>
</evidence>
<evidence type="ECO:0000313" key="7">
    <source>
        <dbReference type="EMBL" id="PRT56660.1"/>
    </source>
</evidence>
<dbReference type="STRING" id="45607.A0A2T0FNU6"/>
<keyword evidence="8" id="KW-1185">Reference proteome</keyword>
<keyword evidence="4" id="KW-0747">Spliceosome</keyword>
<dbReference type="InterPro" id="IPR008409">
    <property type="entry name" value="SPF27"/>
</dbReference>
<gene>
    <name evidence="7" type="ORF">B9G98_04280</name>
</gene>
<evidence type="ECO:0000256" key="1">
    <source>
        <dbReference type="ARBA" id="ARBA00004123"/>
    </source>
</evidence>
<dbReference type="GeneID" id="36518028"/>
<sequence length="159" mass="18009">MGVAADLSYVETRSQQELDEANKLVEAEIQVLLQDDDYMPDMPPLNESLLVHSTEGVIPQFKFPKSGNLAKAYEDRARDNLELLEEMGPTHLSVVNQALESSLTIAEGWLAKVKAEVNELNLDRRRAHQEAIDTINNLEDTWRSKVRSIVDEYVDKTLD</sequence>
<evidence type="ECO:0000256" key="4">
    <source>
        <dbReference type="ARBA" id="ARBA00022728"/>
    </source>
</evidence>
<proteinExistence type="inferred from homology"/>
<dbReference type="PANTHER" id="PTHR13296:SF0">
    <property type="entry name" value="PRE-MRNA-SPLICING FACTOR SPF27"/>
    <property type="match status" value="1"/>
</dbReference>
<evidence type="ECO:0000313" key="8">
    <source>
        <dbReference type="Proteomes" id="UP000238350"/>
    </source>
</evidence>
<dbReference type="Proteomes" id="UP000238350">
    <property type="component" value="Unassembled WGS sequence"/>
</dbReference>
<dbReference type="GO" id="GO:0006397">
    <property type="term" value="P:mRNA processing"/>
    <property type="evidence" value="ECO:0007669"/>
    <property type="project" value="UniProtKB-KW"/>
</dbReference>
<evidence type="ECO:0000256" key="2">
    <source>
        <dbReference type="ARBA" id="ARBA00010788"/>
    </source>
</evidence>
<dbReference type="GO" id="GO:0008380">
    <property type="term" value="P:RNA splicing"/>
    <property type="evidence" value="ECO:0007669"/>
    <property type="project" value="UniProtKB-KW"/>
</dbReference>
<dbReference type="PANTHER" id="PTHR13296">
    <property type="entry name" value="BCAS2 PROTEIN"/>
    <property type="match status" value="1"/>
</dbReference>
<reference evidence="7 8" key="1">
    <citation type="submission" date="2017-04" db="EMBL/GenBank/DDBJ databases">
        <title>Genome sequencing of [Candida] sorbophila.</title>
        <authorList>
            <person name="Ahn J.O."/>
        </authorList>
    </citation>
    <scope>NUCLEOTIDE SEQUENCE [LARGE SCALE GENOMIC DNA]</scope>
    <source>
        <strain evidence="7 8">DS02</strain>
    </source>
</reference>
<dbReference type="Pfam" id="PF05700">
    <property type="entry name" value="BCAS2"/>
    <property type="match status" value="1"/>
</dbReference>
<dbReference type="GO" id="GO:0071013">
    <property type="term" value="C:catalytic step 2 spliceosome"/>
    <property type="evidence" value="ECO:0007669"/>
    <property type="project" value="TreeGrafter"/>
</dbReference>
<dbReference type="GO" id="GO:0000974">
    <property type="term" value="C:Prp19 complex"/>
    <property type="evidence" value="ECO:0007669"/>
    <property type="project" value="TreeGrafter"/>
</dbReference>
<keyword evidence="3" id="KW-0507">mRNA processing</keyword>
<dbReference type="RefSeq" id="XP_024666605.1">
    <property type="nucleotide sequence ID" value="XM_024810837.1"/>
</dbReference>
<evidence type="ECO:0000256" key="5">
    <source>
        <dbReference type="ARBA" id="ARBA00023187"/>
    </source>
</evidence>
<dbReference type="GO" id="GO:0071011">
    <property type="term" value="C:precatalytic spliceosome"/>
    <property type="evidence" value="ECO:0007669"/>
    <property type="project" value="TreeGrafter"/>
</dbReference>
<dbReference type="EMBL" id="NDIQ01000022">
    <property type="protein sequence ID" value="PRT56660.1"/>
    <property type="molecule type" value="Genomic_DNA"/>
</dbReference>
<accession>A0A2T0FNU6</accession>
<dbReference type="OrthoDB" id="205794at2759"/>
<comment type="subcellular location">
    <subcellularLocation>
        <location evidence="1">Nucleus</location>
    </subcellularLocation>
</comment>
<keyword evidence="6" id="KW-0539">Nucleus</keyword>
<evidence type="ECO:0008006" key="9">
    <source>
        <dbReference type="Google" id="ProtNLM"/>
    </source>
</evidence>
<dbReference type="AlphaFoldDB" id="A0A2T0FNU6"/>
<comment type="caution">
    <text evidence="7">The sequence shown here is derived from an EMBL/GenBank/DDBJ whole genome shotgun (WGS) entry which is preliminary data.</text>
</comment>